<proteinExistence type="predicted"/>
<accession>A0A3N1PNB0</accession>
<dbReference type="EMBL" id="RJUL01000003">
    <property type="protein sequence ID" value="ROQ28447.1"/>
    <property type="molecule type" value="Genomic_DNA"/>
</dbReference>
<gene>
    <name evidence="2" type="ORF">EDC28_10339</name>
</gene>
<dbReference type="InterPro" id="IPR021928">
    <property type="entry name" value="DUF3541"/>
</dbReference>
<organism evidence="2 3">
    <name type="scientific">Gallaecimonas pentaromativorans</name>
    <dbReference type="NCBI Taxonomy" id="584787"/>
    <lineage>
        <taxon>Bacteria</taxon>
        <taxon>Pseudomonadati</taxon>
        <taxon>Pseudomonadota</taxon>
        <taxon>Gammaproteobacteria</taxon>
        <taxon>Enterobacterales</taxon>
        <taxon>Gallaecimonadaceae</taxon>
        <taxon>Gallaecimonas</taxon>
    </lineage>
</organism>
<comment type="caution">
    <text evidence="2">The sequence shown here is derived from an EMBL/GenBank/DDBJ whole genome shotgun (WGS) entry which is preliminary data.</text>
</comment>
<name>A0A3N1PNB0_9GAMM</name>
<evidence type="ECO:0000313" key="3">
    <source>
        <dbReference type="Proteomes" id="UP000268033"/>
    </source>
</evidence>
<keyword evidence="1" id="KW-0732">Signal</keyword>
<dbReference type="AlphaFoldDB" id="A0A3N1PNB0"/>
<feature type="signal peptide" evidence="1">
    <location>
        <begin position="1"/>
        <end position="20"/>
    </location>
</feature>
<protein>
    <submittedName>
        <fullName evidence="2">Uncharacterized protein DUF3541</fullName>
    </submittedName>
</protein>
<sequence length="357" mass="40833">MTAKHTALALLLALALPALADTPKAADVSQGIQQQLEHHLYQLPPRVQGHYGIRLWRLTGDKQYLNSALYDLYVVSDRLEAISHGLSQPGFIEHYSQRLVKDLPNTERGRLREAAIKGRASYLFYADELLRYMSRLDELGFVHPNDTAFRQRLKSYDFKPAVTDPRMIRAYAAQLANHVWWLYQLGIVDLRQDFVAAFRATYPDSQDKQLSDQQFDNKIYGMTHIVFAASEYYQHHLDPKAYAWITDYMDSHSQQIIQRAKPDVIAEVGIVYELLGKKDSPVLAQAKVAIIKAVDSRHQVILSEKGNPDLALGEHRNVLAWMLLNWPDKLHKGPLLGKFKALREDLPMSVTPKHNKE</sequence>
<feature type="chain" id="PRO_5018059848" evidence="1">
    <location>
        <begin position="21"/>
        <end position="357"/>
    </location>
</feature>
<dbReference type="RefSeq" id="WP_123420960.1">
    <property type="nucleotide sequence ID" value="NZ_RJUL01000003.1"/>
</dbReference>
<reference evidence="2 3" key="1">
    <citation type="submission" date="2018-11" db="EMBL/GenBank/DDBJ databases">
        <title>Genomic Encyclopedia of Type Strains, Phase IV (KMG-IV): sequencing the most valuable type-strain genomes for metagenomic binning, comparative biology and taxonomic classification.</title>
        <authorList>
            <person name="Goeker M."/>
        </authorList>
    </citation>
    <scope>NUCLEOTIDE SEQUENCE [LARGE SCALE GENOMIC DNA]</scope>
    <source>
        <strain evidence="2 3">DSM 21945</strain>
    </source>
</reference>
<dbReference type="STRING" id="584787.GCA_001247655_00388"/>
<evidence type="ECO:0000313" key="2">
    <source>
        <dbReference type="EMBL" id="ROQ28447.1"/>
    </source>
</evidence>
<evidence type="ECO:0000256" key="1">
    <source>
        <dbReference type="SAM" id="SignalP"/>
    </source>
</evidence>
<keyword evidence="3" id="KW-1185">Reference proteome</keyword>
<dbReference type="Proteomes" id="UP000268033">
    <property type="component" value="Unassembled WGS sequence"/>
</dbReference>
<dbReference type="Pfam" id="PF12060">
    <property type="entry name" value="DUF3541"/>
    <property type="match status" value="1"/>
</dbReference>